<evidence type="ECO:0000313" key="3">
    <source>
        <dbReference type="Proteomes" id="UP001597068"/>
    </source>
</evidence>
<dbReference type="InterPro" id="IPR037401">
    <property type="entry name" value="SnoaL-like"/>
</dbReference>
<proteinExistence type="predicted"/>
<comment type="caution">
    <text evidence="2">The sequence shown here is derived from an EMBL/GenBank/DDBJ whole genome shotgun (WGS) entry which is preliminary data.</text>
</comment>
<sequence>MAVTAEVSVDRITEAVHNYVEYLAAGDAEKVVGLFADGATVEDPIGSDIRSTRESLLEFYGGVCAMSPSTELRWAKVAGDTAVFEFVLHTRAGDNTFTVTPVDIMRFDEDGRVVSMRAVWDPEKDIAVS</sequence>
<evidence type="ECO:0000313" key="2">
    <source>
        <dbReference type="EMBL" id="MFD0925460.1"/>
    </source>
</evidence>
<dbReference type="InterPro" id="IPR032710">
    <property type="entry name" value="NTF2-like_dom_sf"/>
</dbReference>
<name>A0ABW3G9B2_9NOCA</name>
<keyword evidence="3" id="KW-1185">Reference proteome</keyword>
<dbReference type="Pfam" id="PF12680">
    <property type="entry name" value="SnoaL_2"/>
    <property type="match status" value="1"/>
</dbReference>
<protein>
    <submittedName>
        <fullName evidence="2">Nuclear transport factor 2 family protein</fullName>
    </submittedName>
</protein>
<accession>A0ABW3G9B2</accession>
<dbReference type="Gene3D" id="3.10.450.50">
    <property type="match status" value="1"/>
</dbReference>
<evidence type="ECO:0000259" key="1">
    <source>
        <dbReference type="Pfam" id="PF12680"/>
    </source>
</evidence>
<dbReference type="SUPFAM" id="SSF54427">
    <property type="entry name" value="NTF2-like"/>
    <property type="match status" value="1"/>
</dbReference>
<dbReference type="Proteomes" id="UP001597068">
    <property type="component" value="Unassembled WGS sequence"/>
</dbReference>
<dbReference type="RefSeq" id="WP_372505273.1">
    <property type="nucleotide sequence ID" value="NZ_BAAAMO010000002.1"/>
</dbReference>
<reference evidence="3" key="1">
    <citation type="journal article" date="2019" name="Int. J. Syst. Evol. Microbiol.">
        <title>The Global Catalogue of Microorganisms (GCM) 10K type strain sequencing project: providing services to taxonomists for standard genome sequencing and annotation.</title>
        <authorList>
            <consortium name="The Broad Institute Genomics Platform"/>
            <consortium name="The Broad Institute Genome Sequencing Center for Infectious Disease"/>
            <person name="Wu L."/>
            <person name="Ma J."/>
        </authorList>
    </citation>
    <scope>NUCLEOTIDE SEQUENCE [LARGE SCALE GENOMIC DNA]</scope>
    <source>
        <strain evidence="3">CCUG 50873</strain>
    </source>
</reference>
<feature type="domain" description="SnoaL-like" evidence="1">
    <location>
        <begin position="16"/>
        <end position="115"/>
    </location>
</feature>
<organism evidence="2 3">
    <name type="scientific">Williamsia deligens</name>
    <dbReference type="NCBI Taxonomy" id="321325"/>
    <lineage>
        <taxon>Bacteria</taxon>
        <taxon>Bacillati</taxon>
        <taxon>Actinomycetota</taxon>
        <taxon>Actinomycetes</taxon>
        <taxon>Mycobacteriales</taxon>
        <taxon>Nocardiaceae</taxon>
        <taxon>Williamsia</taxon>
    </lineage>
</organism>
<gene>
    <name evidence="2" type="ORF">ACFQ04_06890</name>
</gene>
<dbReference type="EMBL" id="JBHTIL010000001">
    <property type="protein sequence ID" value="MFD0925460.1"/>
    <property type="molecule type" value="Genomic_DNA"/>
</dbReference>